<dbReference type="GO" id="GO:0043565">
    <property type="term" value="F:sequence-specific DNA binding"/>
    <property type="evidence" value="ECO:0007669"/>
    <property type="project" value="InterPro"/>
</dbReference>
<protein>
    <submittedName>
        <fullName evidence="5">Exoenzyme S synthesis regulatory protein ExsA</fullName>
    </submittedName>
</protein>
<dbReference type="InterPro" id="IPR037923">
    <property type="entry name" value="HTH-like"/>
</dbReference>
<dbReference type="AlphaFoldDB" id="A0A3Q9J045"/>
<dbReference type="SUPFAM" id="SSF51215">
    <property type="entry name" value="Regulatory protein AraC"/>
    <property type="match status" value="1"/>
</dbReference>
<dbReference type="RefSeq" id="WP_127096617.1">
    <property type="nucleotide sequence ID" value="NZ_CP031423.1"/>
</dbReference>
<dbReference type="PANTHER" id="PTHR46796:SF2">
    <property type="entry name" value="TRANSCRIPTIONAL REGULATORY PROTEIN"/>
    <property type="match status" value="1"/>
</dbReference>
<dbReference type="GO" id="GO:0003700">
    <property type="term" value="F:DNA-binding transcription factor activity"/>
    <property type="evidence" value="ECO:0007669"/>
    <property type="project" value="InterPro"/>
</dbReference>
<evidence type="ECO:0000313" key="6">
    <source>
        <dbReference type="Proteomes" id="UP000276888"/>
    </source>
</evidence>
<dbReference type="Gene3D" id="1.10.10.60">
    <property type="entry name" value="Homeodomain-like"/>
    <property type="match status" value="1"/>
</dbReference>
<feature type="domain" description="HTH araC/xylS-type" evidence="4">
    <location>
        <begin position="162"/>
        <end position="259"/>
    </location>
</feature>
<dbReference type="InterPro" id="IPR003313">
    <property type="entry name" value="AraC-bd"/>
</dbReference>
<keyword evidence="6" id="KW-1185">Reference proteome</keyword>
<organism evidence="5 6">
    <name type="scientific">Microbacterium lemovicicum</name>
    <dbReference type="NCBI Taxonomy" id="1072463"/>
    <lineage>
        <taxon>Bacteria</taxon>
        <taxon>Bacillati</taxon>
        <taxon>Actinomycetota</taxon>
        <taxon>Actinomycetes</taxon>
        <taxon>Micrococcales</taxon>
        <taxon>Microbacteriaceae</taxon>
        <taxon>Microbacterium</taxon>
    </lineage>
</organism>
<dbReference type="Proteomes" id="UP000276888">
    <property type="component" value="Chromosome"/>
</dbReference>
<evidence type="ECO:0000313" key="5">
    <source>
        <dbReference type="EMBL" id="AZS38149.1"/>
    </source>
</evidence>
<dbReference type="OrthoDB" id="2559672at2"/>
<dbReference type="InterPro" id="IPR050204">
    <property type="entry name" value="AraC_XylS_family_regulators"/>
</dbReference>
<evidence type="ECO:0000256" key="1">
    <source>
        <dbReference type="ARBA" id="ARBA00023015"/>
    </source>
</evidence>
<dbReference type="SUPFAM" id="SSF46689">
    <property type="entry name" value="Homeodomain-like"/>
    <property type="match status" value="2"/>
</dbReference>
<sequence length="263" mass="28663">MGGGTWMRAWSPAVPSVREVLHARMTDHAYPAHAHADWALMLVDDGAVVYDLGGRQRIADRSSATLLPPGIAHDGRAAPRSDGFTKRVAYLDRSWMPESFAGPVVDMPGRTDLLAATRRLHRALAEPGEEHAAEHALLRVAEMLAAAAHGDAHPQRDDVLARRLRDLLEVHLVDGISLQDAGRVLGSHPGHLSRSFAASFGMPPHRYLTSRRVDLARELLLRGERPSTAAASAGFHDQAHLTRHFRRLLGTTPARFAGARQSA</sequence>
<dbReference type="PROSITE" id="PS01124">
    <property type="entry name" value="HTH_ARAC_FAMILY_2"/>
    <property type="match status" value="1"/>
</dbReference>
<accession>A0A3Q9J045</accession>
<reference evidence="5 6" key="1">
    <citation type="submission" date="2018-08" db="EMBL/GenBank/DDBJ databases">
        <title>Microbacterium lemovicicum sp. nov., a bacterium isolated from a natural uranium-rich soil.</title>
        <authorList>
            <person name="ORTET P."/>
        </authorList>
    </citation>
    <scope>NUCLEOTIDE SEQUENCE [LARGE SCALE GENOMIC DNA]</scope>
    <source>
        <strain evidence="5 6">Viu22</strain>
    </source>
</reference>
<proteinExistence type="predicted"/>
<evidence type="ECO:0000256" key="3">
    <source>
        <dbReference type="ARBA" id="ARBA00023163"/>
    </source>
</evidence>
<dbReference type="InterPro" id="IPR009057">
    <property type="entry name" value="Homeodomain-like_sf"/>
</dbReference>
<keyword evidence="3" id="KW-0804">Transcription</keyword>
<dbReference type="KEGG" id="mlv:CVS47_02800"/>
<dbReference type="PANTHER" id="PTHR46796">
    <property type="entry name" value="HTH-TYPE TRANSCRIPTIONAL ACTIVATOR RHAS-RELATED"/>
    <property type="match status" value="1"/>
</dbReference>
<dbReference type="Pfam" id="PF12833">
    <property type="entry name" value="HTH_18"/>
    <property type="match status" value="1"/>
</dbReference>
<gene>
    <name evidence="5" type="primary">exsA</name>
    <name evidence="5" type="ORF">CVS47_02800</name>
</gene>
<dbReference type="Pfam" id="PF02311">
    <property type="entry name" value="AraC_binding"/>
    <property type="match status" value="1"/>
</dbReference>
<dbReference type="InterPro" id="IPR018060">
    <property type="entry name" value="HTH_AraC"/>
</dbReference>
<dbReference type="SMART" id="SM00342">
    <property type="entry name" value="HTH_ARAC"/>
    <property type="match status" value="1"/>
</dbReference>
<name>A0A3Q9J045_9MICO</name>
<keyword evidence="1" id="KW-0805">Transcription regulation</keyword>
<dbReference type="EMBL" id="CP031423">
    <property type="protein sequence ID" value="AZS38149.1"/>
    <property type="molecule type" value="Genomic_DNA"/>
</dbReference>
<keyword evidence="2" id="KW-0238">DNA-binding</keyword>
<evidence type="ECO:0000259" key="4">
    <source>
        <dbReference type="PROSITE" id="PS01124"/>
    </source>
</evidence>
<evidence type="ECO:0000256" key="2">
    <source>
        <dbReference type="ARBA" id="ARBA00023125"/>
    </source>
</evidence>